<accession>A0ABS8PDB7</accession>
<evidence type="ECO:0000313" key="1">
    <source>
        <dbReference type="EMBL" id="MCD2196270.1"/>
    </source>
</evidence>
<reference evidence="1 2" key="1">
    <citation type="submission" date="2021-11" db="EMBL/GenBank/DDBJ databases">
        <title>Draft genome sequence of Actinomycetospora sp. SF1 isolated from the rhizosphere soil.</title>
        <authorList>
            <person name="Duangmal K."/>
            <person name="Chantavorakit T."/>
        </authorList>
    </citation>
    <scope>NUCLEOTIDE SEQUENCE [LARGE SCALE GENOMIC DNA]</scope>
    <source>
        <strain evidence="1 2">TBRC 5722</strain>
    </source>
</reference>
<dbReference type="RefSeq" id="WP_230738123.1">
    <property type="nucleotide sequence ID" value="NZ_JAJNDB010000005.1"/>
</dbReference>
<dbReference type="EMBL" id="JAJNDB010000005">
    <property type="protein sequence ID" value="MCD2196270.1"/>
    <property type="molecule type" value="Genomic_DNA"/>
</dbReference>
<evidence type="ECO:0008006" key="3">
    <source>
        <dbReference type="Google" id="ProtNLM"/>
    </source>
</evidence>
<gene>
    <name evidence="1" type="ORF">LQ327_23115</name>
</gene>
<evidence type="ECO:0000313" key="2">
    <source>
        <dbReference type="Proteomes" id="UP001199469"/>
    </source>
</evidence>
<dbReference type="Proteomes" id="UP001199469">
    <property type="component" value="Unassembled WGS sequence"/>
</dbReference>
<protein>
    <recommendedName>
        <fullName evidence="3">ANTAR domain-containing protein</fullName>
    </recommendedName>
</protein>
<proteinExistence type="predicted"/>
<keyword evidence="2" id="KW-1185">Reference proteome</keyword>
<sequence>MREDGRVGALVRLCTELNFKNSVAEDAYQLRARVVDVLSESAGILDTVASSLRQRAEDCRSSDDRVLLLRNADRAGIQADSGRRRAEKLAAKAIEAPRPASRP</sequence>
<organism evidence="1 2">
    <name type="scientific">Actinomycetospora endophytica</name>
    <dbReference type="NCBI Taxonomy" id="2291215"/>
    <lineage>
        <taxon>Bacteria</taxon>
        <taxon>Bacillati</taxon>
        <taxon>Actinomycetota</taxon>
        <taxon>Actinomycetes</taxon>
        <taxon>Pseudonocardiales</taxon>
        <taxon>Pseudonocardiaceae</taxon>
        <taxon>Actinomycetospora</taxon>
    </lineage>
</organism>
<comment type="caution">
    <text evidence="1">The sequence shown here is derived from an EMBL/GenBank/DDBJ whole genome shotgun (WGS) entry which is preliminary data.</text>
</comment>
<name>A0ABS8PDB7_9PSEU</name>